<dbReference type="Gene3D" id="3.40.309.10">
    <property type="entry name" value="Aldehyde Dehydrogenase, Chain A, domain 2"/>
    <property type="match status" value="1"/>
</dbReference>
<comment type="similarity">
    <text evidence="3">Belongs to the aldehyde dehydrogenase family.</text>
</comment>
<dbReference type="InterPro" id="IPR016163">
    <property type="entry name" value="Ald_DH_C"/>
</dbReference>
<dbReference type="NCBIfam" id="NF006916">
    <property type="entry name" value="PRK09407.1"/>
    <property type="match status" value="1"/>
</dbReference>
<gene>
    <name evidence="5" type="ORF">H9657_08830</name>
</gene>
<dbReference type="Gene3D" id="3.40.605.10">
    <property type="entry name" value="Aldehyde Dehydrogenase, Chain A, domain 1"/>
    <property type="match status" value="1"/>
</dbReference>
<keyword evidence="1 3" id="KW-0560">Oxidoreductase</keyword>
<dbReference type="InterPro" id="IPR016162">
    <property type="entry name" value="Ald_DH_N"/>
</dbReference>
<dbReference type="EMBL" id="JACSQV010000006">
    <property type="protein sequence ID" value="MBD7918379.1"/>
    <property type="molecule type" value="Genomic_DNA"/>
</dbReference>
<evidence type="ECO:0000256" key="1">
    <source>
        <dbReference type="ARBA" id="ARBA00023002"/>
    </source>
</evidence>
<evidence type="ECO:0000313" key="6">
    <source>
        <dbReference type="Proteomes" id="UP000604241"/>
    </source>
</evidence>
<name>A0ABR8QD78_9CELL</name>
<protein>
    <submittedName>
        <fullName evidence="5">Aldehyde dehydrogenase family protein</fullName>
    </submittedName>
</protein>
<dbReference type="InterPro" id="IPR016161">
    <property type="entry name" value="Ald_DH/histidinol_DH"/>
</dbReference>
<proteinExistence type="inferred from homology"/>
<accession>A0ABR8QD78</accession>
<evidence type="ECO:0000256" key="2">
    <source>
        <dbReference type="PROSITE-ProRule" id="PRU10007"/>
    </source>
</evidence>
<sequence length="537" mass="56962">MAHEHADLQDPETDPLATYVLEPDDVRPLLARVVAGPGHATSTSIAPFTGAPIAAVPLTGVDDLPDAARRARAAQRLWAARSVTERAALLLRVHDLLLERQSDVLDLLQVETGKARTHAWEELGEVANTARYYALRARRLLASRRVRGLTGPFSSARVLRHPLGVVAIVTPWNYPLSLGLGDALTALVAGNAVLLRADPQTALTLLWCAELLEDAGLPADLVQVVVGGPEVGMALLEHVDQAGFTGSTRSGRVFAARAGELGVPVTLELGGKNAMYVAADVDVEAAAEGAVRACFGSAGQLCASIERLYVHEDVRDAFVAALVRRTAALRLGSGLDYRADMGSLVGTAQLARVVEHVEDAVGHGATVLVGGEQRPDLGPYFYEPTVLADVPEAARAYREETFGPVVAVYPVASDDEAVAAMNDSELGLVAAVWTRSAARGAALATRVRAGAVVVNDSHHLLWGSVGAPLGGVGASGHGRRHGREGLWETTWTQSVVAQRGVHAGRTVGVRQIHELGTEVWPRVFTRLLRVERALRLP</sequence>
<organism evidence="5 6">
    <name type="scientific">Cellulomonas avistercoris</name>
    <dbReference type="NCBI Taxonomy" id="2762242"/>
    <lineage>
        <taxon>Bacteria</taxon>
        <taxon>Bacillati</taxon>
        <taxon>Actinomycetota</taxon>
        <taxon>Actinomycetes</taxon>
        <taxon>Micrococcales</taxon>
        <taxon>Cellulomonadaceae</taxon>
        <taxon>Cellulomonas</taxon>
    </lineage>
</organism>
<dbReference type="RefSeq" id="WP_191782476.1">
    <property type="nucleotide sequence ID" value="NZ_JACSQV010000006.1"/>
</dbReference>
<dbReference type="InterPro" id="IPR015590">
    <property type="entry name" value="Aldehyde_DH_dom"/>
</dbReference>
<dbReference type="Proteomes" id="UP000604241">
    <property type="component" value="Unassembled WGS sequence"/>
</dbReference>
<evidence type="ECO:0000313" key="5">
    <source>
        <dbReference type="EMBL" id="MBD7918379.1"/>
    </source>
</evidence>
<dbReference type="Pfam" id="PF00171">
    <property type="entry name" value="Aldedh"/>
    <property type="match status" value="1"/>
</dbReference>
<dbReference type="SUPFAM" id="SSF53720">
    <property type="entry name" value="ALDH-like"/>
    <property type="match status" value="1"/>
</dbReference>
<reference evidence="5 6" key="1">
    <citation type="submission" date="2020-08" db="EMBL/GenBank/DDBJ databases">
        <title>A Genomic Blueprint of the Chicken Gut Microbiome.</title>
        <authorList>
            <person name="Gilroy R."/>
            <person name="Ravi A."/>
            <person name="Getino M."/>
            <person name="Pursley I."/>
            <person name="Horton D.L."/>
            <person name="Alikhan N.-F."/>
            <person name="Baker D."/>
            <person name="Gharbi K."/>
            <person name="Hall N."/>
            <person name="Watson M."/>
            <person name="Adriaenssens E.M."/>
            <person name="Foster-Nyarko E."/>
            <person name="Jarju S."/>
            <person name="Secka A."/>
            <person name="Antonio M."/>
            <person name="Oren A."/>
            <person name="Chaudhuri R."/>
            <person name="La Ragione R.M."/>
            <person name="Hildebrand F."/>
            <person name="Pallen M.J."/>
        </authorList>
    </citation>
    <scope>NUCLEOTIDE SEQUENCE [LARGE SCALE GENOMIC DNA]</scope>
    <source>
        <strain evidence="5 6">Sa3CUA2</strain>
    </source>
</reference>
<dbReference type="PANTHER" id="PTHR11699">
    <property type="entry name" value="ALDEHYDE DEHYDROGENASE-RELATED"/>
    <property type="match status" value="1"/>
</dbReference>
<dbReference type="InterPro" id="IPR029510">
    <property type="entry name" value="Ald_DH_CS_GLU"/>
</dbReference>
<keyword evidence="6" id="KW-1185">Reference proteome</keyword>
<evidence type="ECO:0000259" key="4">
    <source>
        <dbReference type="Pfam" id="PF00171"/>
    </source>
</evidence>
<comment type="caution">
    <text evidence="5">The sequence shown here is derived from an EMBL/GenBank/DDBJ whole genome shotgun (WGS) entry which is preliminary data.</text>
</comment>
<dbReference type="PROSITE" id="PS00687">
    <property type="entry name" value="ALDEHYDE_DEHYDR_GLU"/>
    <property type="match status" value="1"/>
</dbReference>
<feature type="active site" evidence="2">
    <location>
        <position position="268"/>
    </location>
</feature>
<feature type="domain" description="Aldehyde dehydrogenase" evidence="4">
    <location>
        <begin position="41"/>
        <end position="495"/>
    </location>
</feature>
<evidence type="ECO:0000256" key="3">
    <source>
        <dbReference type="RuleBase" id="RU003345"/>
    </source>
</evidence>